<gene>
    <name evidence="3" type="ORF">S01H1_19072</name>
</gene>
<feature type="region of interest" description="Disordered" evidence="1">
    <location>
        <begin position="108"/>
        <end position="133"/>
    </location>
</feature>
<accession>X0TTV0</accession>
<dbReference type="AlphaFoldDB" id="X0TTV0"/>
<name>X0TTV0_9ZZZZ</name>
<comment type="caution">
    <text evidence="3">The sequence shown here is derived from an EMBL/GenBank/DDBJ whole genome shotgun (WGS) entry which is preliminary data.</text>
</comment>
<feature type="domain" description="DUF7507" evidence="2">
    <location>
        <begin position="21"/>
        <end position="130"/>
    </location>
</feature>
<proteinExistence type="predicted"/>
<evidence type="ECO:0000256" key="1">
    <source>
        <dbReference type="SAM" id="MobiDB-lite"/>
    </source>
</evidence>
<dbReference type="InterPro" id="IPR047589">
    <property type="entry name" value="DUF11_rpt"/>
</dbReference>
<evidence type="ECO:0000313" key="3">
    <source>
        <dbReference type="EMBL" id="GAF91597.1"/>
    </source>
</evidence>
<dbReference type="PANTHER" id="PTHR34819:SF3">
    <property type="entry name" value="CELL SURFACE PROTEIN"/>
    <property type="match status" value="1"/>
</dbReference>
<evidence type="ECO:0000259" key="2">
    <source>
        <dbReference type="Pfam" id="PF24346"/>
    </source>
</evidence>
<dbReference type="NCBIfam" id="TIGR01451">
    <property type="entry name" value="B_ant_repeat"/>
    <property type="match status" value="3"/>
</dbReference>
<dbReference type="EMBL" id="BARS01010263">
    <property type="protein sequence ID" value="GAF91597.1"/>
    <property type="molecule type" value="Genomic_DNA"/>
</dbReference>
<feature type="region of interest" description="Disordered" evidence="1">
    <location>
        <begin position="232"/>
        <end position="257"/>
    </location>
</feature>
<reference evidence="3" key="1">
    <citation type="journal article" date="2014" name="Front. Microbiol.">
        <title>High frequency of phylogenetically diverse reductive dehalogenase-homologous genes in deep subseafloor sedimentary metagenomes.</title>
        <authorList>
            <person name="Kawai M."/>
            <person name="Futagami T."/>
            <person name="Toyoda A."/>
            <person name="Takaki Y."/>
            <person name="Nishi S."/>
            <person name="Hori S."/>
            <person name="Arai W."/>
            <person name="Tsubouchi T."/>
            <person name="Morono Y."/>
            <person name="Uchiyama I."/>
            <person name="Ito T."/>
            <person name="Fujiyama A."/>
            <person name="Inagaki F."/>
            <person name="Takami H."/>
        </authorList>
    </citation>
    <scope>NUCLEOTIDE SEQUENCE</scope>
    <source>
        <strain evidence="3">Expedition CK06-06</strain>
    </source>
</reference>
<dbReference type="Pfam" id="PF24346">
    <property type="entry name" value="DUF7507"/>
    <property type="match status" value="2"/>
</dbReference>
<dbReference type="PANTHER" id="PTHR34819">
    <property type="entry name" value="LARGE CYSTEINE-RICH PERIPLASMIC PROTEIN OMCB"/>
    <property type="match status" value="1"/>
</dbReference>
<feature type="non-terminal residue" evidence="3">
    <location>
        <position position="1"/>
    </location>
</feature>
<protein>
    <recommendedName>
        <fullName evidence="2">DUF7507 domain-containing protein</fullName>
    </recommendedName>
</protein>
<dbReference type="InterPro" id="IPR051172">
    <property type="entry name" value="Chlamydia_OmcB"/>
</dbReference>
<dbReference type="InterPro" id="IPR055354">
    <property type="entry name" value="DUF7507"/>
</dbReference>
<organism evidence="3">
    <name type="scientific">marine sediment metagenome</name>
    <dbReference type="NCBI Taxonomy" id="412755"/>
    <lineage>
        <taxon>unclassified sequences</taxon>
        <taxon>metagenomes</taxon>
        <taxon>ecological metagenomes</taxon>
    </lineage>
</organism>
<sequence>GNPVTSTEDQAEIPLTFEVLLSIVKAGLYTDVGGDGLNPGDTLDYTFDVTNDGDVTVTGVIINEDQFDLPGPIVITPPGDIDLSPGEMQQWTGTYTLTQADIDATFASDGDVDNSASATGTDPAGNPVTSTEDQAEIPLTFEVLLSIVKAGLYTDVGGDGLNPGDTLDYTFDVTNDGDVTVTGVIINEDQFDLPGPIVITPPGDIDLSPGEMQQWTGTYTLTQADIDATFASDGDVDNSASATGTDPAGNPVTSTEDQAEIPLTFEVLLSIVKAGLYTDVGGDGLNPGDTLDYTFDVTNDGDVTVTGVIINEDQF</sequence>
<feature type="non-terminal residue" evidence="3">
    <location>
        <position position="315"/>
    </location>
</feature>
<feature type="domain" description="DUF7507" evidence="2">
    <location>
        <begin position="145"/>
        <end position="254"/>
    </location>
</feature>